<dbReference type="EMBL" id="CP113520">
    <property type="protein sequence ID" value="WAJ27867.1"/>
    <property type="molecule type" value="Genomic_DNA"/>
</dbReference>
<keyword evidence="2" id="KW-1185">Reference proteome</keyword>
<evidence type="ECO:0000313" key="1">
    <source>
        <dbReference type="EMBL" id="WAJ27867.1"/>
    </source>
</evidence>
<evidence type="ECO:0000313" key="2">
    <source>
        <dbReference type="Proteomes" id="UP001163223"/>
    </source>
</evidence>
<sequence>MPTRLRISARRIVGRIEMAAVPALGQERRSIDRQDELAAEAFVSPLMRLLNRRMPDRVVAPMIRQTRSGEGALSVFVIDIDRFKQVNDRYGHDVGDVVLKQVANIVRANIRSQDAVARFGGEELVVAMPNTDAAAASAIADRIREIIPRETGRSLAVTVSIGVAGDRGSEVSFKRLFKAADEALYVAKQNGRNQIALASSPFAVTA</sequence>
<reference evidence="1" key="1">
    <citation type="submission" date="2022-11" db="EMBL/GenBank/DDBJ databases">
        <title>beta-Carotene-producing bacterium, Jeongeuplla avenae sp. nov., alleviates the salt stress of Arabidopsis seedlings.</title>
        <authorList>
            <person name="Jiang L."/>
            <person name="Lee J."/>
        </authorList>
    </citation>
    <scope>NUCLEOTIDE SEQUENCE</scope>
    <source>
        <strain evidence="1">DY_R2A_6</strain>
    </source>
</reference>
<proteinExistence type="predicted"/>
<gene>
    <name evidence="1" type="ORF">OXU80_23980</name>
</gene>
<name>A0ACD4NLX2_9HYPH</name>
<organism evidence="1 2">
    <name type="scientific">Antarcticirhabdus aurantiaca</name>
    <dbReference type="NCBI Taxonomy" id="2606717"/>
    <lineage>
        <taxon>Bacteria</taxon>
        <taxon>Pseudomonadati</taxon>
        <taxon>Pseudomonadota</taxon>
        <taxon>Alphaproteobacteria</taxon>
        <taxon>Hyphomicrobiales</taxon>
        <taxon>Aurantimonadaceae</taxon>
        <taxon>Antarcticirhabdus</taxon>
    </lineage>
</organism>
<accession>A0ACD4NLX2</accession>
<protein>
    <submittedName>
        <fullName evidence="1">GGDEF domain-containing protein</fullName>
    </submittedName>
</protein>
<dbReference type="Proteomes" id="UP001163223">
    <property type="component" value="Chromosome"/>
</dbReference>